<dbReference type="Proteomes" id="UP001283341">
    <property type="component" value="Unassembled WGS sequence"/>
</dbReference>
<feature type="transmembrane region" description="Helical" evidence="2">
    <location>
        <begin position="179"/>
        <end position="199"/>
    </location>
</feature>
<accession>A0AAE0HVF0</accession>
<feature type="transmembrane region" description="Helical" evidence="2">
    <location>
        <begin position="141"/>
        <end position="167"/>
    </location>
</feature>
<feature type="compositionally biased region" description="Acidic residues" evidence="1">
    <location>
        <begin position="811"/>
        <end position="821"/>
    </location>
</feature>
<keyword evidence="2" id="KW-0812">Transmembrane</keyword>
<evidence type="ECO:0000256" key="1">
    <source>
        <dbReference type="SAM" id="MobiDB-lite"/>
    </source>
</evidence>
<dbReference type="AlphaFoldDB" id="A0AAE0HVF0"/>
<feature type="compositionally biased region" description="Polar residues" evidence="1">
    <location>
        <begin position="1"/>
        <end position="35"/>
    </location>
</feature>
<feature type="region of interest" description="Disordered" evidence="1">
    <location>
        <begin position="805"/>
        <end position="838"/>
    </location>
</feature>
<reference evidence="3" key="1">
    <citation type="journal article" date="2023" name="Mol. Phylogenet. Evol.">
        <title>Genome-scale phylogeny and comparative genomics of the fungal order Sordariales.</title>
        <authorList>
            <person name="Hensen N."/>
            <person name="Bonometti L."/>
            <person name="Westerberg I."/>
            <person name="Brannstrom I.O."/>
            <person name="Guillou S."/>
            <person name="Cros-Aarteil S."/>
            <person name="Calhoun S."/>
            <person name="Haridas S."/>
            <person name="Kuo A."/>
            <person name="Mondo S."/>
            <person name="Pangilinan J."/>
            <person name="Riley R."/>
            <person name="LaButti K."/>
            <person name="Andreopoulos B."/>
            <person name="Lipzen A."/>
            <person name="Chen C."/>
            <person name="Yan M."/>
            <person name="Daum C."/>
            <person name="Ng V."/>
            <person name="Clum A."/>
            <person name="Steindorff A."/>
            <person name="Ohm R.A."/>
            <person name="Martin F."/>
            <person name="Silar P."/>
            <person name="Natvig D.O."/>
            <person name="Lalanne C."/>
            <person name="Gautier V."/>
            <person name="Ament-Velasquez S.L."/>
            <person name="Kruys A."/>
            <person name="Hutchinson M.I."/>
            <person name="Powell A.J."/>
            <person name="Barry K."/>
            <person name="Miller A.N."/>
            <person name="Grigoriev I.V."/>
            <person name="Debuchy R."/>
            <person name="Gladieux P."/>
            <person name="Hiltunen Thoren M."/>
            <person name="Johannesson H."/>
        </authorList>
    </citation>
    <scope>NUCLEOTIDE SEQUENCE</scope>
    <source>
        <strain evidence="3">CBS 118394</strain>
    </source>
</reference>
<evidence type="ECO:0000256" key="2">
    <source>
        <dbReference type="SAM" id="Phobius"/>
    </source>
</evidence>
<keyword evidence="2" id="KW-0472">Membrane</keyword>
<feature type="region of interest" description="Disordered" evidence="1">
    <location>
        <begin position="1"/>
        <end position="37"/>
    </location>
</feature>
<protein>
    <submittedName>
        <fullName evidence="3">Uncharacterized protein</fullName>
    </submittedName>
</protein>
<dbReference type="EMBL" id="JAUEDM010000008">
    <property type="protein sequence ID" value="KAK3312681.1"/>
    <property type="molecule type" value="Genomic_DNA"/>
</dbReference>
<sequence>MDRFLNLSSATRRSSPDGQYDITTSQPYLSRGQRNNNDEWYDASDVSTTNLTEPNKTTNTVTLITETSGHEDVVESMSRRRPTPKIDIAVSREKPKRLASMTLWPAVIEFVVFQIPSVAVTLVLLVLYIRKFTWNPDVNQLSALLFAARVHESLIVASLFQILYYHIRRALLLPSRNGGGGVSFGFLTSAFQLGSPFYMLSSSFWAPLVKHNQLGGISLSSVAFSVLLIVSFLLTSLAGASSGVVMLPQHGWYDLPLEGNVMAERQNATRSYLPSTEVGMITEKAPFLNFVISPPEAMYPSVIDLTGMAEQCYKAANMEAPPEAASEYPIAMLYTCPFYNWASEGTIATRWLGGGPHLPTVMNITVAKNPDKITATQQQVSYKNLRQGFFDLMSQSYSIAAATCPLAPSLEVVSNEGMRWPGTSGSAVQNPLKLVTKITDDAGNNIPVKQPRVVIQCSEELDPGTKPDGTLTWKFAQGFYPASSLTLDRSALPAEPFGTVGAPFGFIDTSQHPISNNSANINAVSAAVWVRGQRYMFSFNNFTLCLIDARWIDSDTWVMPHDSAVMASHAVSVTDNATLSYSTSTDPPLEITLDWLRMLNATVDGYYMNALMSGPDKEYYAYNLLSSFSEGSALVIDSLAVYLADALSRVPLTRGWWIESNDSTSSGPWNTSRSNNQMAVFDGTALLKQPQLKYAMLGVGYYYEIYAYEFATTATILSWAVLLLHLLVVVIHLGVVVVNKGWSSRAWGQLAEVVALAMKSAPPTAPLLRNTGAGVDGWATWRLKAFVREVETEDGDGRVEMVLREPKEGDSDGGIEAGDEEGGGKRLRRATTADRMYG</sequence>
<keyword evidence="4" id="KW-1185">Reference proteome</keyword>
<organism evidence="3 4">
    <name type="scientific">Apodospora peruviana</name>
    <dbReference type="NCBI Taxonomy" id="516989"/>
    <lineage>
        <taxon>Eukaryota</taxon>
        <taxon>Fungi</taxon>
        <taxon>Dikarya</taxon>
        <taxon>Ascomycota</taxon>
        <taxon>Pezizomycotina</taxon>
        <taxon>Sordariomycetes</taxon>
        <taxon>Sordariomycetidae</taxon>
        <taxon>Sordariales</taxon>
        <taxon>Lasiosphaeriaceae</taxon>
        <taxon>Apodospora</taxon>
    </lineage>
</organism>
<name>A0AAE0HVF0_9PEZI</name>
<reference evidence="3" key="2">
    <citation type="submission" date="2023-06" db="EMBL/GenBank/DDBJ databases">
        <authorList>
            <consortium name="Lawrence Berkeley National Laboratory"/>
            <person name="Haridas S."/>
            <person name="Hensen N."/>
            <person name="Bonometti L."/>
            <person name="Westerberg I."/>
            <person name="Brannstrom I.O."/>
            <person name="Guillou S."/>
            <person name="Cros-Aarteil S."/>
            <person name="Calhoun S."/>
            <person name="Kuo A."/>
            <person name="Mondo S."/>
            <person name="Pangilinan J."/>
            <person name="Riley R."/>
            <person name="Labutti K."/>
            <person name="Andreopoulos B."/>
            <person name="Lipzen A."/>
            <person name="Chen C."/>
            <person name="Yanf M."/>
            <person name="Daum C."/>
            <person name="Ng V."/>
            <person name="Clum A."/>
            <person name="Steindorff A."/>
            <person name="Ohm R."/>
            <person name="Martin F."/>
            <person name="Silar P."/>
            <person name="Natvig D."/>
            <person name="Lalanne C."/>
            <person name="Gautier V."/>
            <person name="Ament-Velasquez S.L."/>
            <person name="Kruys A."/>
            <person name="Hutchinson M.I."/>
            <person name="Powell A.J."/>
            <person name="Barry K."/>
            <person name="Miller A.N."/>
            <person name="Grigoriev I.V."/>
            <person name="Debuchy R."/>
            <person name="Gladieux P."/>
            <person name="Thoren M.H."/>
            <person name="Johannesson H."/>
        </authorList>
    </citation>
    <scope>NUCLEOTIDE SEQUENCE</scope>
    <source>
        <strain evidence="3">CBS 118394</strain>
    </source>
</reference>
<gene>
    <name evidence="3" type="ORF">B0H66DRAFT_595219</name>
</gene>
<evidence type="ECO:0000313" key="3">
    <source>
        <dbReference type="EMBL" id="KAK3312681.1"/>
    </source>
</evidence>
<feature type="transmembrane region" description="Helical" evidence="2">
    <location>
        <begin position="102"/>
        <end position="129"/>
    </location>
</feature>
<proteinExistence type="predicted"/>
<keyword evidence="2" id="KW-1133">Transmembrane helix</keyword>
<feature type="transmembrane region" description="Helical" evidence="2">
    <location>
        <begin position="219"/>
        <end position="240"/>
    </location>
</feature>
<feature type="transmembrane region" description="Helical" evidence="2">
    <location>
        <begin position="717"/>
        <end position="738"/>
    </location>
</feature>
<evidence type="ECO:0000313" key="4">
    <source>
        <dbReference type="Proteomes" id="UP001283341"/>
    </source>
</evidence>
<comment type="caution">
    <text evidence="3">The sequence shown here is derived from an EMBL/GenBank/DDBJ whole genome shotgun (WGS) entry which is preliminary data.</text>
</comment>